<keyword evidence="2" id="KW-1185">Reference proteome</keyword>
<reference evidence="1 2" key="1">
    <citation type="submission" date="2019-03" db="EMBL/GenBank/DDBJ databases">
        <title>Genomic Encyclopedia of Type Strains, Phase IV (KMG-IV): sequencing the most valuable type-strain genomes for metagenomic binning, comparative biology and taxonomic classification.</title>
        <authorList>
            <person name="Goeker M."/>
        </authorList>
    </citation>
    <scope>NUCLEOTIDE SEQUENCE [LARGE SCALE GENOMIC DNA]</scope>
    <source>
        <strain evidence="1 2">DSM 24984</strain>
    </source>
</reference>
<dbReference type="EMBL" id="SMGG01000003">
    <property type="protein sequence ID" value="TCK62307.1"/>
    <property type="molecule type" value="Genomic_DNA"/>
</dbReference>
<dbReference type="AlphaFoldDB" id="A0A4R1KDX4"/>
<organism evidence="1 2">
    <name type="scientific">Seleniivibrio woodruffii</name>
    <dbReference type="NCBI Taxonomy" id="1078050"/>
    <lineage>
        <taxon>Bacteria</taxon>
        <taxon>Pseudomonadati</taxon>
        <taxon>Deferribacterota</taxon>
        <taxon>Deferribacteres</taxon>
        <taxon>Deferribacterales</taxon>
        <taxon>Geovibrionaceae</taxon>
        <taxon>Seleniivibrio</taxon>
    </lineage>
</organism>
<protein>
    <submittedName>
        <fullName evidence="1">Uncharacterized protein</fullName>
    </submittedName>
</protein>
<accession>A0A4R1KDX4</accession>
<name>A0A4R1KDX4_9BACT</name>
<gene>
    <name evidence="1" type="ORF">C8D98_0830</name>
</gene>
<dbReference type="Proteomes" id="UP000294614">
    <property type="component" value="Unassembled WGS sequence"/>
</dbReference>
<dbReference type="RefSeq" id="WP_132872276.1">
    <property type="nucleotide sequence ID" value="NZ_JAJUHT010000014.1"/>
</dbReference>
<evidence type="ECO:0000313" key="1">
    <source>
        <dbReference type="EMBL" id="TCK62307.1"/>
    </source>
</evidence>
<comment type="caution">
    <text evidence="1">The sequence shown here is derived from an EMBL/GenBank/DDBJ whole genome shotgun (WGS) entry which is preliminary data.</text>
</comment>
<proteinExistence type="predicted"/>
<evidence type="ECO:0000313" key="2">
    <source>
        <dbReference type="Proteomes" id="UP000294614"/>
    </source>
</evidence>
<sequence length="198" mass="22567">MSLVILPHYYPEYNTWLMKQEELFIPSLVYSLGGNADPAEIVNRLAKKFRCKDETARYELDEFVTGCMRGMSEFLDSENYDDYIENCVKTISYMVSSISRRKGVRGLLRFVEESAELLAFLLEKYGTHFSDIPLTGDVEGKEDMDNYEKMCRVVLGLSERLCDELKTGEPDIQENENSVYLLGMNVMILAHAAKPAAG</sequence>